<gene>
    <name evidence="2" type="ORF">T310_9790</name>
</gene>
<evidence type="ECO:0000313" key="3">
    <source>
        <dbReference type="Proteomes" id="UP000053958"/>
    </source>
</evidence>
<keyword evidence="3" id="KW-1185">Reference proteome</keyword>
<feature type="region of interest" description="Disordered" evidence="1">
    <location>
        <begin position="111"/>
        <end position="148"/>
    </location>
</feature>
<name>A0A0F4YF69_RASE3</name>
<evidence type="ECO:0000256" key="1">
    <source>
        <dbReference type="SAM" id="MobiDB-lite"/>
    </source>
</evidence>
<feature type="non-terminal residue" evidence="2">
    <location>
        <position position="1"/>
    </location>
</feature>
<organism evidence="2 3">
    <name type="scientific">Rasamsonia emersonii (strain ATCC 16479 / CBS 393.64 / IMI 116815)</name>
    <dbReference type="NCBI Taxonomy" id="1408163"/>
    <lineage>
        <taxon>Eukaryota</taxon>
        <taxon>Fungi</taxon>
        <taxon>Dikarya</taxon>
        <taxon>Ascomycota</taxon>
        <taxon>Pezizomycotina</taxon>
        <taxon>Eurotiomycetes</taxon>
        <taxon>Eurotiomycetidae</taxon>
        <taxon>Eurotiales</taxon>
        <taxon>Trichocomaceae</taxon>
        <taxon>Rasamsonia</taxon>
    </lineage>
</organism>
<accession>A0A0F4YF69</accession>
<protein>
    <submittedName>
        <fullName evidence="2">Uncharacterized protein</fullName>
    </submittedName>
</protein>
<sequence>RTNVELHPREPLTSQHVLQTLPLRHDKGGHVDQHDDTTLLAVLSPSSIFQTLHGSSTDQPAVRVDNHDDLSPLIGQALEHRVDMGNVAVQAFGGRFSANGRQGHGLGLEPSLGHEPPDGIEGFWQMPGAGDEHENGSAGVSHCSSDLL</sequence>
<comment type="caution">
    <text evidence="2">The sequence shown here is derived from an EMBL/GenBank/DDBJ whole genome shotgun (WGS) entry which is preliminary data.</text>
</comment>
<proteinExistence type="predicted"/>
<dbReference type="Proteomes" id="UP000053958">
    <property type="component" value="Unassembled WGS sequence"/>
</dbReference>
<dbReference type="EMBL" id="LASV01000751">
    <property type="protein sequence ID" value="KKA16591.1"/>
    <property type="molecule type" value="Genomic_DNA"/>
</dbReference>
<evidence type="ECO:0000313" key="2">
    <source>
        <dbReference type="EMBL" id="KKA16591.1"/>
    </source>
</evidence>
<reference evidence="2 3" key="1">
    <citation type="submission" date="2015-04" db="EMBL/GenBank/DDBJ databases">
        <authorList>
            <person name="Heijne W.H."/>
            <person name="Fedorova N.D."/>
            <person name="Nierman W.C."/>
            <person name="Vollebregt A.W."/>
            <person name="Zhao Z."/>
            <person name="Wu L."/>
            <person name="Kumar M."/>
            <person name="Stam H."/>
            <person name="van den Berg M.A."/>
            <person name="Pel H.J."/>
        </authorList>
    </citation>
    <scope>NUCLEOTIDE SEQUENCE [LARGE SCALE GENOMIC DNA]</scope>
    <source>
        <strain evidence="2 3">CBS 393.64</strain>
    </source>
</reference>
<dbReference type="AlphaFoldDB" id="A0A0F4YF69"/>
<dbReference type="GeneID" id="25321720"/>
<dbReference type="RefSeq" id="XP_013323203.1">
    <property type="nucleotide sequence ID" value="XM_013467749.1"/>
</dbReference>